<reference evidence="3 4" key="1">
    <citation type="submission" date="2024-03" db="EMBL/GenBank/DDBJ databases">
        <title>Aureococcus anophagefferens CCMP1851 and Kratosvirus quantuckense: Draft genome of a second virus-susceptible host strain in the model system.</title>
        <authorList>
            <person name="Chase E."/>
            <person name="Truchon A.R."/>
            <person name="Schepens W."/>
            <person name="Wilhelm S.W."/>
        </authorList>
    </citation>
    <scope>NUCLEOTIDE SEQUENCE [LARGE SCALE GENOMIC DNA]</scope>
    <source>
        <strain evidence="3 4">CCMP1851</strain>
    </source>
</reference>
<evidence type="ECO:0008006" key="5">
    <source>
        <dbReference type="Google" id="ProtNLM"/>
    </source>
</evidence>
<dbReference type="Proteomes" id="UP001363151">
    <property type="component" value="Unassembled WGS sequence"/>
</dbReference>
<accession>A0ABR1G338</accession>
<feature type="transmembrane region" description="Helical" evidence="2">
    <location>
        <begin position="269"/>
        <end position="291"/>
    </location>
</feature>
<dbReference type="InterPro" id="IPR050949">
    <property type="entry name" value="GPCR_Fz/Smo-like"/>
</dbReference>
<protein>
    <recommendedName>
        <fullName evidence="5">G-protein coupled receptors family 2 profile 2 domain-containing protein</fullName>
    </recommendedName>
</protein>
<feature type="transmembrane region" description="Helical" evidence="2">
    <location>
        <begin position="64"/>
        <end position="85"/>
    </location>
</feature>
<dbReference type="Gene3D" id="1.20.1070.10">
    <property type="entry name" value="Rhodopsin 7-helix transmembrane proteins"/>
    <property type="match status" value="1"/>
</dbReference>
<organism evidence="3 4">
    <name type="scientific">Aureococcus anophagefferens</name>
    <name type="common">Harmful bloom alga</name>
    <dbReference type="NCBI Taxonomy" id="44056"/>
    <lineage>
        <taxon>Eukaryota</taxon>
        <taxon>Sar</taxon>
        <taxon>Stramenopiles</taxon>
        <taxon>Ochrophyta</taxon>
        <taxon>Pelagophyceae</taxon>
        <taxon>Pelagomonadales</taxon>
        <taxon>Pelagomonadaceae</taxon>
        <taxon>Aureococcus</taxon>
    </lineage>
</organism>
<feature type="transmembrane region" description="Helical" evidence="2">
    <location>
        <begin position="198"/>
        <end position="218"/>
    </location>
</feature>
<gene>
    <name evidence="3" type="ORF">SO694_00122080</name>
</gene>
<feature type="compositionally biased region" description="Basic and acidic residues" evidence="1">
    <location>
        <begin position="413"/>
        <end position="435"/>
    </location>
</feature>
<dbReference type="EMBL" id="JBBJCI010000127">
    <property type="protein sequence ID" value="KAK7247767.1"/>
    <property type="molecule type" value="Genomic_DNA"/>
</dbReference>
<evidence type="ECO:0000313" key="3">
    <source>
        <dbReference type="EMBL" id="KAK7247767.1"/>
    </source>
</evidence>
<keyword evidence="2" id="KW-1133">Transmembrane helix</keyword>
<evidence type="ECO:0000256" key="1">
    <source>
        <dbReference type="SAM" id="MobiDB-lite"/>
    </source>
</evidence>
<dbReference type="PANTHER" id="PTHR31787:SF11">
    <property type="entry name" value="FRIZZLED_SMOOTHENED-LIKE SANS CRD PROTEIN J"/>
    <property type="match status" value="1"/>
</dbReference>
<comment type="caution">
    <text evidence="3">The sequence shown here is derived from an EMBL/GenBank/DDBJ whole genome shotgun (WGS) entry which is preliminary data.</text>
</comment>
<proteinExistence type="predicted"/>
<sequence>MGEAFPAFAMPTDCAPHFSVVDAWSEGHPLLYGAYPMQFFGGPTCALTCPLEVFTEREFDRIDVAAAAATAVSFGLTLWTFLTFVSFKENRGKKPRVVLLCSAQGMLLTFSWFVSSFVLLVDSWDLYRNTVVHEASSAARKFRASKRLVAVICALSAVPVAVLGAEGEFGHRPGGSYCWIADVTRTTKLFNRSWVQVLYIPLLPVVAAATCLYLRTIYQIVRHDRELRKTFAGDASPRSPRHEAHASACDRLCQRFVARDLRDYWIFKYYRPLLHVTWMTFMTLYLTAIFVKSDGAMDAYEQSFAEWAECLVVQTFVAPGREEDLCGEHPAKRLAPGYVGAIHVLIYSWGGVLFLIYGWKAEHYAQWELALRSDLPKTLSRRISRVRASFSRRKRHPAVELAVQPSIASVYGRQDEKAGDGGDDKPPARPARDVV</sequence>
<feature type="region of interest" description="Disordered" evidence="1">
    <location>
        <begin position="410"/>
        <end position="435"/>
    </location>
</feature>
<feature type="transmembrane region" description="Helical" evidence="2">
    <location>
        <begin position="97"/>
        <end position="121"/>
    </location>
</feature>
<dbReference type="SUPFAM" id="SSF81321">
    <property type="entry name" value="Family A G protein-coupled receptor-like"/>
    <property type="match status" value="1"/>
</dbReference>
<dbReference type="PANTHER" id="PTHR31787">
    <property type="entry name" value="G-PROTEIN-COUPLED RECEPTOR GPCR FAMILY PROTEIN"/>
    <property type="match status" value="1"/>
</dbReference>
<keyword evidence="4" id="KW-1185">Reference proteome</keyword>
<evidence type="ECO:0000313" key="4">
    <source>
        <dbReference type="Proteomes" id="UP001363151"/>
    </source>
</evidence>
<keyword evidence="2" id="KW-0812">Transmembrane</keyword>
<feature type="transmembrane region" description="Helical" evidence="2">
    <location>
        <begin position="338"/>
        <end position="359"/>
    </location>
</feature>
<keyword evidence="2" id="KW-0472">Membrane</keyword>
<name>A0ABR1G338_AURAN</name>
<evidence type="ECO:0000256" key="2">
    <source>
        <dbReference type="SAM" id="Phobius"/>
    </source>
</evidence>